<evidence type="ECO:0000256" key="1">
    <source>
        <dbReference type="SAM" id="MobiDB-lite"/>
    </source>
</evidence>
<sequence>MHRDTILKPASVLGLALLVLTLPAGSLGTPVLAQTAPQARPQGQPSPAAVQPQGQGQGQQQGQAGQVQAPRPAAPAAGTAGGRGAAQVGRNRRPSYAACNRVSHARGLRGGARRRFLVRCKLGYDRPRTGQPQAAPTRQP</sequence>
<gene>
    <name evidence="2" type="ORF">ABID43_002404</name>
</gene>
<dbReference type="EMBL" id="JBEPMM010000005">
    <property type="protein sequence ID" value="MET3692864.1"/>
    <property type="molecule type" value="Genomic_DNA"/>
</dbReference>
<comment type="caution">
    <text evidence="2">The sequence shown here is derived from an EMBL/GenBank/DDBJ whole genome shotgun (WGS) entry which is preliminary data.</text>
</comment>
<name>A0ABV2L5F4_9HYPH</name>
<protein>
    <recommendedName>
        <fullName evidence="4">Serine/threonine protein kinase</fullName>
    </recommendedName>
</protein>
<feature type="region of interest" description="Disordered" evidence="1">
    <location>
        <begin position="33"/>
        <end position="111"/>
    </location>
</feature>
<evidence type="ECO:0000313" key="3">
    <source>
        <dbReference type="Proteomes" id="UP001549145"/>
    </source>
</evidence>
<accession>A0ABV2L5F4</accession>
<keyword evidence="3" id="KW-1185">Reference proteome</keyword>
<organism evidence="2 3">
    <name type="scientific">Methylobacterium goesingense</name>
    <dbReference type="NCBI Taxonomy" id="243690"/>
    <lineage>
        <taxon>Bacteria</taxon>
        <taxon>Pseudomonadati</taxon>
        <taxon>Pseudomonadota</taxon>
        <taxon>Alphaproteobacteria</taxon>
        <taxon>Hyphomicrobiales</taxon>
        <taxon>Methylobacteriaceae</taxon>
        <taxon>Methylobacterium</taxon>
    </lineage>
</organism>
<feature type="compositionally biased region" description="Low complexity" evidence="1">
    <location>
        <begin position="41"/>
        <end position="78"/>
    </location>
</feature>
<reference evidence="2 3" key="1">
    <citation type="submission" date="2024-06" db="EMBL/GenBank/DDBJ databases">
        <title>Genomic Encyclopedia of Type Strains, Phase IV (KMG-IV): sequencing the most valuable type-strain genomes for metagenomic binning, comparative biology and taxonomic classification.</title>
        <authorList>
            <person name="Goeker M."/>
        </authorList>
    </citation>
    <scope>NUCLEOTIDE SEQUENCE [LARGE SCALE GENOMIC DNA]</scope>
    <source>
        <strain evidence="2 3">DSM 21331</strain>
    </source>
</reference>
<proteinExistence type="predicted"/>
<dbReference type="RefSeq" id="WP_238277630.1">
    <property type="nucleotide sequence ID" value="NZ_BPQL01000023.1"/>
</dbReference>
<evidence type="ECO:0000313" key="2">
    <source>
        <dbReference type="EMBL" id="MET3692864.1"/>
    </source>
</evidence>
<evidence type="ECO:0008006" key="4">
    <source>
        <dbReference type="Google" id="ProtNLM"/>
    </source>
</evidence>
<dbReference type="Proteomes" id="UP001549145">
    <property type="component" value="Unassembled WGS sequence"/>
</dbReference>